<feature type="chain" id="PRO_5012733753" description="Surface lipoprotein assembly modifier C-terminal domain-containing protein" evidence="1">
    <location>
        <begin position="25"/>
        <end position="462"/>
    </location>
</feature>
<name>A0A1Y0E9X6_9RHOB</name>
<organism evidence="3 4">
    <name type="scientific">Yoonia vestfoldensis</name>
    <dbReference type="NCBI Taxonomy" id="245188"/>
    <lineage>
        <taxon>Bacteria</taxon>
        <taxon>Pseudomonadati</taxon>
        <taxon>Pseudomonadota</taxon>
        <taxon>Alphaproteobacteria</taxon>
        <taxon>Rhodobacterales</taxon>
        <taxon>Paracoccaceae</taxon>
        <taxon>Yoonia</taxon>
    </lineage>
</organism>
<evidence type="ECO:0000259" key="2">
    <source>
        <dbReference type="Pfam" id="PF04575"/>
    </source>
</evidence>
<protein>
    <recommendedName>
        <fullName evidence="2">Surface lipoprotein assembly modifier C-terminal domain-containing protein</fullName>
    </recommendedName>
</protein>
<evidence type="ECO:0000313" key="3">
    <source>
        <dbReference type="EMBL" id="ARU00219.1"/>
    </source>
</evidence>
<dbReference type="InterPro" id="IPR011990">
    <property type="entry name" value="TPR-like_helical_dom_sf"/>
</dbReference>
<feature type="signal peptide" evidence="1">
    <location>
        <begin position="1"/>
        <end position="24"/>
    </location>
</feature>
<dbReference type="InterPro" id="IPR007655">
    <property type="entry name" value="Slam_C"/>
</dbReference>
<dbReference type="Gene3D" id="1.25.40.10">
    <property type="entry name" value="Tetratricopeptide repeat domain"/>
    <property type="match status" value="1"/>
</dbReference>
<dbReference type="SUPFAM" id="SSF48452">
    <property type="entry name" value="TPR-like"/>
    <property type="match status" value="1"/>
</dbReference>
<keyword evidence="4" id="KW-1185">Reference proteome</keyword>
<gene>
    <name evidence="3" type="ORF">LOKVESSMR4R_00888</name>
</gene>
<keyword evidence="1" id="KW-0732">Signal</keyword>
<reference evidence="3 4" key="1">
    <citation type="submission" date="2017-05" db="EMBL/GenBank/DDBJ databases">
        <title>Genome Sequence of Loktanella vestfoldensis Strain SMR4r Isolated from a Culture of the Diatom Skeletonema marinoi.</title>
        <authorList>
            <person name="Topel M."/>
            <person name="Pinder M.I.M."/>
            <person name="Johansson O.N."/>
            <person name="Kourtchenko O."/>
            <person name="Godhe A."/>
            <person name="Clarke A.K."/>
        </authorList>
    </citation>
    <scope>NUCLEOTIDE SEQUENCE [LARGE SCALE GENOMIC DNA]</scope>
    <source>
        <strain evidence="3 4">SMR4r</strain>
    </source>
</reference>
<dbReference type="AlphaFoldDB" id="A0A1Y0E9X6"/>
<dbReference type="EMBL" id="CP021431">
    <property type="protein sequence ID" value="ARU00219.1"/>
    <property type="molecule type" value="Genomic_DNA"/>
</dbReference>
<proteinExistence type="predicted"/>
<sequence length="462" mass="49409">MTVIMRRMIGLICAVFITGTAASAQTSVNLSMQEARAVAMQALLAGESALALDLAHAILSQLPDDRSALIIIAAAAAQQGDPAAGRRAGARAFALSGTDLERYEAARLTALAAFTEGRFNLATFWLRRALIVAPDDAERAQVLADGRLVRRRNPWSFDLAASLAPSSNVNGGASGNLAAAPGTPTGTLSDDAQALAGWRGALALGATYRLWQSPVSRTLIGARYQGVRLRITDAVAVPDAALATDEVTLHLRHDRALDSGRIGAQLSYMLVDYRDLDNVTLQTDRQRYGEWQIEIDRRVPIGADMEIGLTVGRSWTVYELAAISDVQRSSFAVSYGYALPRGDQFAASIRYGDASSSNPNYRSTDWTAQISYDWAEPIGPVTLGFSGGIAKRAYPDYAIGPFVVAGGRRDNTLFYSANIGFPDISYAGFTPVMTITGSKTDSNVTRFTSESLSTGLMITSAF</sequence>
<dbReference type="Pfam" id="PF04575">
    <property type="entry name" value="SlipAM"/>
    <property type="match status" value="1"/>
</dbReference>
<evidence type="ECO:0000313" key="4">
    <source>
        <dbReference type="Proteomes" id="UP000195273"/>
    </source>
</evidence>
<feature type="domain" description="Surface lipoprotein assembly modifier C-terminal" evidence="2">
    <location>
        <begin position="350"/>
        <end position="449"/>
    </location>
</feature>
<dbReference type="Proteomes" id="UP000195273">
    <property type="component" value="Chromosome"/>
</dbReference>
<accession>A0A1Y0E9X6</accession>
<dbReference type="KEGG" id="lvs:LOKVESSMR4R_00888"/>
<evidence type="ECO:0000256" key="1">
    <source>
        <dbReference type="SAM" id="SignalP"/>
    </source>
</evidence>